<evidence type="ECO:0000313" key="2">
    <source>
        <dbReference type="Proteomes" id="UP000092445"/>
    </source>
</evidence>
<protein>
    <submittedName>
        <fullName evidence="1">Uncharacterized protein</fullName>
    </submittedName>
</protein>
<keyword evidence="2" id="KW-1185">Reference proteome</keyword>
<dbReference type="VEuPathDB" id="VectorBase:GPAI044290"/>
<sequence>MDINYLRQCSTRMWTRRYGYGCGYGLKVTVYQDGTYRRVSFITTISSETLNSNHNEGCSYNFIALVFSVKDVIVLVQNFRACSEESLSENLCMGLFQQYASSASPDISNPTLCVKDNVGTNPASGAYFNNTPRQQALIFQICLLSSPFRSLMHTNNLRCATDYPLYSFSDKGTLYHLYICQQSAAHNVLDMRIGDDAQNIFNFKVSKKAV</sequence>
<reference evidence="1" key="2">
    <citation type="submission" date="2020-05" db="UniProtKB">
        <authorList>
            <consortium name="EnsemblMetazoa"/>
        </authorList>
    </citation>
    <scope>IDENTIFICATION</scope>
    <source>
        <strain evidence="1">IAEA</strain>
    </source>
</reference>
<evidence type="ECO:0000313" key="1">
    <source>
        <dbReference type="EnsemblMetazoa" id="GPAI044290-PA"/>
    </source>
</evidence>
<dbReference type="EnsemblMetazoa" id="GPAI044290-RA">
    <property type="protein sequence ID" value="GPAI044290-PA"/>
    <property type="gene ID" value="GPAI044290"/>
</dbReference>
<organism evidence="1 2">
    <name type="scientific">Glossina pallidipes</name>
    <name type="common">Tsetse fly</name>
    <dbReference type="NCBI Taxonomy" id="7398"/>
    <lineage>
        <taxon>Eukaryota</taxon>
        <taxon>Metazoa</taxon>
        <taxon>Ecdysozoa</taxon>
        <taxon>Arthropoda</taxon>
        <taxon>Hexapoda</taxon>
        <taxon>Insecta</taxon>
        <taxon>Pterygota</taxon>
        <taxon>Neoptera</taxon>
        <taxon>Endopterygota</taxon>
        <taxon>Diptera</taxon>
        <taxon>Brachycera</taxon>
        <taxon>Muscomorpha</taxon>
        <taxon>Hippoboscoidea</taxon>
        <taxon>Glossinidae</taxon>
        <taxon>Glossina</taxon>
    </lineage>
</organism>
<accession>A0A1B0AFT3</accession>
<proteinExistence type="predicted"/>
<reference evidence="2" key="1">
    <citation type="submission" date="2014-03" db="EMBL/GenBank/DDBJ databases">
        <authorList>
            <person name="Aksoy S."/>
            <person name="Warren W."/>
            <person name="Wilson R.K."/>
        </authorList>
    </citation>
    <scope>NUCLEOTIDE SEQUENCE [LARGE SCALE GENOMIC DNA]</scope>
    <source>
        <strain evidence="2">IAEA</strain>
    </source>
</reference>
<name>A0A1B0AFT3_GLOPL</name>
<dbReference type="AlphaFoldDB" id="A0A1B0AFT3"/>
<dbReference type="Proteomes" id="UP000092445">
    <property type="component" value="Unassembled WGS sequence"/>
</dbReference>